<name>A0A1L9PFB0_ASPVE</name>
<accession>A0A1L9PFB0</accession>
<dbReference type="Proteomes" id="UP000184073">
    <property type="component" value="Unassembled WGS sequence"/>
</dbReference>
<gene>
    <name evidence="1" type="ORF">ASPVEDRAFT_188988</name>
</gene>
<protein>
    <recommendedName>
        <fullName evidence="3">Methyltransferase domain-containing protein</fullName>
    </recommendedName>
</protein>
<reference evidence="2" key="1">
    <citation type="journal article" date="2017" name="Genome Biol.">
        <title>Comparative genomics reveals high biological diversity and specific adaptations in the industrially and medically important fungal genus Aspergillus.</title>
        <authorList>
            <person name="de Vries R.P."/>
            <person name="Riley R."/>
            <person name="Wiebenga A."/>
            <person name="Aguilar-Osorio G."/>
            <person name="Amillis S."/>
            <person name="Uchima C.A."/>
            <person name="Anderluh G."/>
            <person name="Asadollahi M."/>
            <person name="Askin M."/>
            <person name="Barry K."/>
            <person name="Battaglia E."/>
            <person name="Bayram O."/>
            <person name="Benocci T."/>
            <person name="Braus-Stromeyer S.A."/>
            <person name="Caldana C."/>
            <person name="Canovas D."/>
            <person name="Cerqueira G.C."/>
            <person name="Chen F."/>
            <person name="Chen W."/>
            <person name="Choi C."/>
            <person name="Clum A."/>
            <person name="Dos Santos R.A."/>
            <person name="Damasio A.R."/>
            <person name="Diallinas G."/>
            <person name="Emri T."/>
            <person name="Fekete E."/>
            <person name="Flipphi M."/>
            <person name="Freyberg S."/>
            <person name="Gallo A."/>
            <person name="Gournas C."/>
            <person name="Habgood R."/>
            <person name="Hainaut M."/>
            <person name="Harispe M.L."/>
            <person name="Henrissat B."/>
            <person name="Hilden K.S."/>
            <person name="Hope R."/>
            <person name="Hossain A."/>
            <person name="Karabika E."/>
            <person name="Karaffa L."/>
            <person name="Karanyi Z."/>
            <person name="Krasevec N."/>
            <person name="Kuo A."/>
            <person name="Kusch H."/>
            <person name="LaButti K."/>
            <person name="Lagendijk E.L."/>
            <person name="Lapidus A."/>
            <person name="Levasseur A."/>
            <person name="Lindquist E."/>
            <person name="Lipzen A."/>
            <person name="Logrieco A.F."/>
            <person name="MacCabe A."/>
            <person name="Maekelae M.R."/>
            <person name="Malavazi I."/>
            <person name="Melin P."/>
            <person name="Meyer V."/>
            <person name="Mielnichuk N."/>
            <person name="Miskei M."/>
            <person name="Molnar A.P."/>
            <person name="Mule G."/>
            <person name="Ngan C.Y."/>
            <person name="Orejas M."/>
            <person name="Orosz E."/>
            <person name="Ouedraogo J.P."/>
            <person name="Overkamp K.M."/>
            <person name="Park H.-S."/>
            <person name="Perrone G."/>
            <person name="Piumi F."/>
            <person name="Punt P.J."/>
            <person name="Ram A.F."/>
            <person name="Ramon A."/>
            <person name="Rauscher S."/>
            <person name="Record E."/>
            <person name="Riano-Pachon D.M."/>
            <person name="Robert V."/>
            <person name="Roehrig J."/>
            <person name="Ruller R."/>
            <person name="Salamov A."/>
            <person name="Salih N.S."/>
            <person name="Samson R.A."/>
            <person name="Sandor E."/>
            <person name="Sanguinetti M."/>
            <person name="Schuetze T."/>
            <person name="Sepcic K."/>
            <person name="Shelest E."/>
            <person name="Sherlock G."/>
            <person name="Sophianopoulou V."/>
            <person name="Squina F.M."/>
            <person name="Sun H."/>
            <person name="Susca A."/>
            <person name="Todd R.B."/>
            <person name="Tsang A."/>
            <person name="Unkles S.E."/>
            <person name="van de Wiele N."/>
            <person name="van Rossen-Uffink D."/>
            <person name="Oliveira J.V."/>
            <person name="Vesth T.C."/>
            <person name="Visser J."/>
            <person name="Yu J.-H."/>
            <person name="Zhou M."/>
            <person name="Andersen M.R."/>
            <person name="Archer D.B."/>
            <person name="Baker S.E."/>
            <person name="Benoit I."/>
            <person name="Brakhage A.A."/>
            <person name="Braus G.H."/>
            <person name="Fischer R."/>
            <person name="Frisvad J.C."/>
            <person name="Goldman G.H."/>
            <person name="Houbraken J."/>
            <person name="Oakley B."/>
            <person name="Pocsi I."/>
            <person name="Scazzocchio C."/>
            <person name="Seiboth B."/>
            <person name="vanKuyk P.A."/>
            <person name="Wortman J."/>
            <person name="Dyer P.S."/>
            <person name="Grigoriev I.V."/>
        </authorList>
    </citation>
    <scope>NUCLEOTIDE SEQUENCE [LARGE SCALE GENOMIC DNA]</scope>
    <source>
        <strain evidence="2">CBS 583.65</strain>
    </source>
</reference>
<dbReference type="GeneID" id="63724550"/>
<dbReference type="InterPro" id="IPR029063">
    <property type="entry name" value="SAM-dependent_MTases_sf"/>
</dbReference>
<evidence type="ECO:0000313" key="1">
    <source>
        <dbReference type="EMBL" id="OJJ00214.1"/>
    </source>
</evidence>
<dbReference type="AlphaFoldDB" id="A0A1L9PFB0"/>
<dbReference type="VEuPathDB" id="FungiDB:ASPVEDRAFT_188988"/>
<dbReference type="EMBL" id="KV878127">
    <property type="protein sequence ID" value="OJJ00214.1"/>
    <property type="molecule type" value="Genomic_DNA"/>
</dbReference>
<evidence type="ECO:0000313" key="2">
    <source>
        <dbReference type="Proteomes" id="UP000184073"/>
    </source>
</evidence>
<dbReference type="STRING" id="1036611.A0A1L9PFB0"/>
<keyword evidence="2" id="KW-1185">Reference proteome</keyword>
<organism evidence="1 2">
    <name type="scientific">Aspergillus versicolor CBS 583.65</name>
    <dbReference type="NCBI Taxonomy" id="1036611"/>
    <lineage>
        <taxon>Eukaryota</taxon>
        <taxon>Fungi</taxon>
        <taxon>Dikarya</taxon>
        <taxon>Ascomycota</taxon>
        <taxon>Pezizomycotina</taxon>
        <taxon>Eurotiomycetes</taxon>
        <taxon>Eurotiomycetidae</taxon>
        <taxon>Eurotiales</taxon>
        <taxon>Aspergillaceae</taxon>
        <taxon>Aspergillus</taxon>
        <taxon>Aspergillus subgen. Nidulantes</taxon>
    </lineage>
</organism>
<dbReference type="RefSeq" id="XP_040665976.1">
    <property type="nucleotide sequence ID" value="XM_040809039.1"/>
</dbReference>
<dbReference type="OrthoDB" id="417697at2759"/>
<proteinExistence type="predicted"/>
<sequence length="249" mass="27731">MCDTQEVYPLARDVAESSRIWLFDTQTHLNAKIPNSPPRTFHGFDISDAQFPHSTPAGFELSVQDVLKPFPPDHHNRYDLVNVRMLVAGLAEKEYATAVENLVAILKPGGYLQWVDLDCIAVPNSKDTQDTRATTVVSTWLKFFELNKLSISAPSTVVDAYKKSALLDTVNTSFRLDNRGEDLKARACKWQLQAFSAVIPPVMLATRRAKDADEAREKTYEAIRELGLYFEAGEVVGLAFGRVVGRKAG</sequence>
<dbReference type="Gene3D" id="3.40.50.150">
    <property type="entry name" value="Vaccinia Virus protein VP39"/>
    <property type="match status" value="1"/>
</dbReference>
<evidence type="ECO:0008006" key="3">
    <source>
        <dbReference type="Google" id="ProtNLM"/>
    </source>
</evidence>
<dbReference type="SUPFAM" id="SSF53335">
    <property type="entry name" value="S-adenosyl-L-methionine-dependent methyltransferases"/>
    <property type="match status" value="1"/>
</dbReference>